<name>A0A2Z7BVJ6_9LAMI</name>
<evidence type="ECO:0000313" key="3">
    <source>
        <dbReference type="Proteomes" id="UP000250235"/>
    </source>
</evidence>
<reference evidence="2 3" key="1">
    <citation type="journal article" date="2015" name="Proc. Natl. Acad. Sci. U.S.A.">
        <title>The resurrection genome of Boea hygrometrica: A blueprint for survival of dehydration.</title>
        <authorList>
            <person name="Xiao L."/>
            <person name="Yang G."/>
            <person name="Zhang L."/>
            <person name="Yang X."/>
            <person name="Zhao S."/>
            <person name="Ji Z."/>
            <person name="Zhou Q."/>
            <person name="Hu M."/>
            <person name="Wang Y."/>
            <person name="Chen M."/>
            <person name="Xu Y."/>
            <person name="Jin H."/>
            <person name="Xiao X."/>
            <person name="Hu G."/>
            <person name="Bao F."/>
            <person name="Hu Y."/>
            <person name="Wan P."/>
            <person name="Li L."/>
            <person name="Deng X."/>
            <person name="Kuang T."/>
            <person name="Xiang C."/>
            <person name="Zhu J.K."/>
            <person name="Oliver M.J."/>
            <person name="He Y."/>
        </authorList>
    </citation>
    <scope>NUCLEOTIDE SEQUENCE [LARGE SCALE GENOMIC DNA]</scope>
    <source>
        <strain evidence="3">cv. XS01</strain>
    </source>
</reference>
<gene>
    <name evidence="2" type="ORF">F511_01175</name>
</gene>
<feature type="region of interest" description="Disordered" evidence="1">
    <location>
        <begin position="150"/>
        <end position="179"/>
    </location>
</feature>
<dbReference type="Proteomes" id="UP000250235">
    <property type="component" value="Unassembled WGS sequence"/>
</dbReference>
<feature type="compositionally biased region" description="Polar residues" evidence="1">
    <location>
        <begin position="150"/>
        <end position="160"/>
    </location>
</feature>
<dbReference type="EMBL" id="KV001781">
    <property type="protein sequence ID" value="KZV38623.1"/>
    <property type="molecule type" value="Genomic_DNA"/>
</dbReference>
<protein>
    <submittedName>
        <fullName evidence="2">Uncharacterized protein</fullName>
    </submittedName>
</protein>
<evidence type="ECO:0000256" key="1">
    <source>
        <dbReference type="SAM" id="MobiDB-lite"/>
    </source>
</evidence>
<accession>A0A2Z7BVJ6</accession>
<proteinExistence type="predicted"/>
<feature type="region of interest" description="Disordered" evidence="1">
    <location>
        <begin position="1"/>
        <end position="45"/>
    </location>
</feature>
<evidence type="ECO:0000313" key="2">
    <source>
        <dbReference type="EMBL" id="KZV38623.1"/>
    </source>
</evidence>
<keyword evidence="3" id="KW-1185">Reference proteome</keyword>
<organism evidence="2 3">
    <name type="scientific">Dorcoceras hygrometricum</name>
    <dbReference type="NCBI Taxonomy" id="472368"/>
    <lineage>
        <taxon>Eukaryota</taxon>
        <taxon>Viridiplantae</taxon>
        <taxon>Streptophyta</taxon>
        <taxon>Embryophyta</taxon>
        <taxon>Tracheophyta</taxon>
        <taxon>Spermatophyta</taxon>
        <taxon>Magnoliopsida</taxon>
        <taxon>eudicotyledons</taxon>
        <taxon>Gunneridae</taxon>
        <taxon>Pentapetalae</taxon>
        <taxon>asterids</taxon>
        <taxon>lamiids</taxon>
        <taxon>Lamiales</taxon>
        <taxon>Gesneriaceae</taxon>
        <taxon>Didymocarpoideae</taxon>
        <taxon>Trichosporeae</taxon>
        <taxon>Loxocarpinae</taxon>
        <taxon>Dorcoceras</taxon>
    </lineage>
</organism>
<sequence length="208" mass="22593">MGCPGQARTKPRSKIQPSQRRREFTGRRPPAGGHHHRNAPRAPLARRCASPRTLRPTMAQPAAFLPATIAQPVREVAPISRPPAAQQFALGKASDRPICAAGAHIMRAHMGAPLPEIFIFFFWRLAPTSFTRKPALQTVGGGRLRLIKSTTGRETPSSACTRRPDEINADGSSSKSWPEQLRRGAAAATWWPTAAAASEERGAAEWVL</sequence>
<dbReference type="AlphaFoldDB" id="A0A2Z7BVJ6"/>